<evidence type="ECO:0000256" key="14">
    <source>
        <dbReference type="ARBA" id="ARBA00048988"/>
    </source>
</evidence>
<evidence type="ECO:0000256" key="1">
    <source>
        <dbReference type="ARBA" id="ARBA00007504"/>
    </source>
</evidence>
<dbReference type="AlphaFoldDB" id="A0A1M6L1V5"/>
<name>A0A1M6L1V5_9BACT</name>
<keyword evidence="19" id="KW-1185">Reference proteome</keyword>
<comment type="catalytic activity">
    <reaction evidence="12 15">
        <text>Couples ATP hydrolysis with the unwinding of duplex DNA by translocating in the 3'-5' direction.</text>
        <dbReference type="EC" id="5.6.2.4"/>
    </reaction>
</comment>
<proteinExistence type="inferred from homology"/>
<dbReference type="GO" id="GO:0043138">
    <property type="term" value="F:3'-5' DNA helicase activity"/>
    <property type="evidence" value="ECO:0007669"/>
    <property type="project" value="UniProtKB-EC"/>
</dbReference>
<dbReference type="CDD" id="cd17992">
    <property type="entry name" value="DEXHc_RecG"/>
    <property type="match status" value="1"/>
</dbReference>
<gene>
    <name evidence="18" type="ORF">SAMN02745181_2267</name>
</gene>
<dbReference type="Pfam" id="PF19833">
    <property type="entry name" value="RecG_dom3_C"/>
    <property type="match status" value="1"/>
</dbReference>
<feature type="domain" description="Helicase C-terminal" evidence="17">
    <location>
        <begin position="455"/>
        <end position="611"/>
    </location>
</feature>
<evidence type="ECO:0000256" key="3">
    <source>
        <dbReference type="ARBA" id="ARBA00022741"/>
    </source>
</evidence>
<dbReference type="GO" id="GO:0006281">
    <property type="term" value="P:DNA repair"/>
    <property type="evidence" value="ECO:0007669"/>
    <property type="project" value="UniProtKB-UniRule"/>
</dbReference>
<comment type="similarity">
    <text evidence="1 15">Belongs to the helicase family. RecG subfamily.</text>
</comment>
<dbReference type="PROSITE" id="PS51194">
    <property type="entry name" value="HELICASE_CTER"/>
    <property type="match status" value="1"/>
</dbReference>
<evidence type="ECO:0000259" key="17">
    <source>
        <dbReference type="PROSITE" id="PS51194"/>
    </source>
</evidence>
<dbReference type="FunCoup" id="A0A1M6L1V5">
    <property type="interactions" value="450"/>
</dbReference>
<keyword evidence="11" id="KW-0413">Isomerase</keyword>
<keyword evidence="3 15" id="KW-0547">Nucleotide-binding</keyword>
<evidence type="ECO:0000313" key="19">
    <source>
        <dbReference type="Proteomes" id="UP000184510"/>
    </source>
</evidence>
<evidence type="ECO:0000256" key="15">
    <source>
        <dbReference type="RuleBase" id="RU363016"/>
    </source>
</evidence>
<dbReference type="InterPro" id="IPR033454">
    <property type="entry name" value="RecG_wedge"/>
</dbReference>
<evidence type="ECO:0000256" key="13">
    <source>
        <dbReference type="ARBA" id="ARBA00034808"/>
    </source>
</evidence>
<reference evidence="18 19" key="1">
    <citation type="submission" date="2016-11" db="EMBL/GenBank/DDBJ databases">
        <authorList>
            <person name="Jaros S."/>
            <person name="Januszkiewicz K."/>
            <person name="Wedrychowicz H."/>
        </authorList>
    </citation>
    <scope>NUCLEOTIDE SEQUENCE [LARGE SCALE GENOMIC DNA]</scope>
    <source>
        <strain evidence="18 19">DSM 18772</strain>
    </source>
</reference>
<dbReference type="SUPFAM" id="SSF52540">
    <property type="entry name" value="P-loop containing nucleoside triphosphate hydrolases"/>
    <property type="match status" value="2"/>
</dbReference>
<keyword evidence="8" id="KW-0238">DNA-binding</keyword>
<comment type="function">
    <text evidence="15">Plays a critical role in recombination and DNA repair. Helps process Holliday junction intermediates to mature products by catalyzing branch migration. Has replication fork regression activity, unwinds stalled or blocked replication forks to make a HJ that can be resolved. Has a DNA unwinding activity characteristic of a DNA helicase with 3'-5' polarity.</text>
</comment>
<dbReference type="Pfam" id="PF00270">
    <property type="entry name" value="DEAD"/>
    <property type="match status" value="1"/>
</dbReference>
<protein>
    <recommendedName>
        <fullName evidence="2 15">ATP-dependent DNA helicase RecG</fullName>
        <ecNumber evidence="13 15">5.6.2.4</ecNumber>
    </recommendedName>
</protein>
<dbReference type="InterPro" id="IPR045562">
    <property type="entry name" value="RecG_dom3_C"/>
</dbReference>
<evidence type="ECO:0000256" key="8">
    <source>
        <dbReference type="ARBA" id="ARBA00023125"/>
    </source>
</evidence>
<dbReference type="Pfam" id="PF00271">
    <property type="entry name" value="Helicase_C"/>
    <property type="match status" value="1"/>
</dbReference>
<dbReference type="SUPFAM" id="SSF50249">
    <property type="entry name" value="Nucleic acid-binding proteins"/>
    <property type="match status" value="1"/>
</dbReference>
<evidence type="ECO:0000256" key="9">
    <source>
        <dbReference type="ARBA" id="ARBA00023172"/>
    </source>
</evidence>
<evidence type="ECO:0000256" key="12">
    <source>
        <dbReference type="ARBA" id="ARBA00034617"/>
    </source>
</evidence>
<evidence type="ECO:0000256" key="2">
    <source>
        <dbReference type="ARBA" id="ARBA00017846"/>
    </source>
</evidence>
<accession>A0A1M6L1V5</accession>
<dbReference type="PANTHER" id="PTHR47964:SF1">
    <property type="entry name" value="ATP-DEPENDENT DNA HELICASE HOMOLOG RECG, CHLOROPLASTIC"/>
    <property type="match status" value="1"/>
</dbReference>
<dbReference type="NCBIfam" id="TIGR00643">
    <property type="entry name" value="recG"/>
    <property type="match status" value="1"/>
</dbReference>
<dbReference type="InterPro" id="IPR014001">
    <property type="entry name" value="Helicase_ATP-bd"/>
</dbReference>
<keyword evidence="5 15" id="KW-0378">Hydrolase</keyword>
<evidence type="ECO:0000259" key="16">
    <source>
        <dbReference type="PROSITE" id="PS51192"/>
    </source>
</evidence>
<dbReference type="OrthoDB" id="9804325at2"/>
<dbReference type="STRING" id="1123071.SAMN02745181_2267"/>
<dbReference type="Gene3D" id="3.40.50.300">
    <property type="entry name" value="P-loop containing nucleotide triphosphate hydrolases"/>
    <property type="match status" value="2"/>
</dbReference>
<keyword evidence="9 15" id="KW-0233">DNA recombination</keyword>
<dbReference type="PANTHER" id="PTHR47964">
    <property type="entry name" value="ATP-DEPENDENT DNA HELICASE HOMOLOG RECG, CHLOROPLASTIC"/>
    <property type="match status" value="1"/>
</dbReference>
<dbReference type="NCBIfam" id="NF008168">
    <property type="entry name" value="PRK10917.2-2"/>
    <property type="match status" value="1"/>
</dbReference>
<dbReference type="Gene3D" id="2.40.50.140">
    <property type="entry name" value="Nucleic acid-binding proteins"/>
    <property type="match status" value="1"/>
</dbReference>
<dbReference type="SMART" id="SM00490">
    <property type="entry name" value="HELICc"/>
    <property type="match status" value="1"/>
</dbReference>
<dbReference type="InterPro" id="IPR012340">
    <property type="entry name" value="NA-bd_OB-fold"/>
</dbReference>
<evidence type="ECO:0000313" key="18">
    <source>
        <dbReference type="EMBL" id="SHJ65168.1"/>
    </source>
</evidence>
<dbReference type="Pfam" id="PF17191">
    <property type="entry name" value="RecG_wedge"/>
    <property type="match status" value="1"/>
</dbReference>
<dbReference type="InterPro" id="IPR011545">
    <property type="entry name" value="DEAD/DEAH_box_helicase_dom"/>
</dbReference>
<evidence type="ECO:0000256" key="6">
    <source>
        <dbReference type="ARBA" id="ARBA00022806"/>
    </source>
</evidence>
<dbReference type="EMBL" id="FQYR01000004">
    <property type="protein sequence ID" value="SHJ65168.1"/>
    <property type="molecule type" value="Genomic_DNA"/>
</dbReference>
<feature type="domain" description="Helicase ATP-binding" evidence="16">
    <location>
        <begin position="277"/>
        <end position="433"/>
    </location>
</feature>
<dbReference type="GO" id="GO:0016887">
    <property type="term" value="F:ATP hydrolysis activity"/>
    <property type="evidence" value="ECO:0007669"/>
    <property type="project" value="RHEA"/>
</dbReference>
<dbReference type="InterPro" id="IPR027417">
    <property type="entry name" value="P-loop_NTPase"/>
</dbReference>
<keyword evidence="7 15" id="KW-0067">ATP-binding</keyword>
<dbReference type="GO" id="GO:0006310">
    <property type="term" value="P:DNA recombination"/>
    <property type="evidence" value="ECO:0007669"/>
    <property type="project" value="UniProtKB-UniRule"/>
</dbReference>
<evidence type="ECO:0000256" key="7">
    <source>
        <dbReference type="ARBA" id="ARBA00022840"/>
    </source>
</evidence>
<dbReference type="Proteomes" id="UP000184510">
    <property type="component" value="Unassembled WGS sequence"/>
</dbReference>
<dbReference type="NCBIfam" id="NF008165">
    <property type="entry name" value="PRK10917.1-3"/>
    <property type="match status" value="1"/>
</dbReference>
<dbReference type="PROSITE" id="PS51192">
    <property type="entry name" value="HELICASE_ATP_BIND_1"/>
    <property type="match status" value="1"/>
</dbReference>
<comment type="catalytic activity">
    <reaction evidence="14 15">
        <text>ATP + H2O = ADP + phosphate + H(+)</text>
        <dbReference type="Rhea" id="RHEA:13065"/>
        <dbReference type="ChEBI" id="CHEBI:15377"/>
        <dbReference type="ChEBI" id="CHEBI:15378"/>
        <dbReference type="ChEBI" id="CHEBI:30616"/>
        <dbReference type="ChEBI" id="CHEBI:43474"/>
        <dbReference type="ChEBI" id="CHEBI:456216"/>
        <dbReference type="EC" id="5.6.2.4"/>
    </reaction>
</comment>
<evidence type="ECO:0000256" key="10">
    <source>
        <dbReference type="ARBA" id="ARBA00023204"/>
    </source>
</evidence>
<dbReference type="InterPro" id="IPR047112">
    <property type="entry name" value="RecG/Mfd"/>
</dbReference>
<dbReference type="CDD" id="cd04488">
    <property type="entry name" value="RecG_wedge_OBF"/>
    <property type="match status" value="1"/>
</dbReference>
<dbReference type="RefSeq" id="WP_143183872.1">
    <property type="nucleotide sequence ID" value="NZ_FQYR01000004.1"/>
</dbReference>
<keyword evidence="4 15" id="KW-0227">DNA damage</keyword>
<dbReference type="InterPro" id="IPR001650">
    <property type="entry name" value="Helicase_C-like"/>
</dbReference>
<dbReference type="EC" id="5.6.2.4" evidence="13 15"/>
<evidence type="ECO:0000256" key="5">
    <source>
        <dbReference type="ARBA" id="ARBA00022801"/>
    </source>
</evidence>
<dbReference type="InParanoid" id="A0A1M6L1V5"/>
<dbReference type="GO" id="GO:0003677">
    <property type="term" value="F:DNA binding"/>
    <property type="evidence" value="ECO:0007669"/>
    <property type="project" value="UniProtKB-KW"/>
</dbReference>
<dbReference type="InterPro" id="IPR004609">
    <property type="entry name" value="ATP-dep_DNA_helicase_RecG"/>
</dbReference>
<dbReference type="GO" id="GO:0005524">
    <property type="term" value="F:ATP binding"/>
    <property type="evidence" value="ECO:0007669"/>
    <property type="project" value="UniProtKB-KW"/>
</dbReference>
<dbReference type="SMART" id="SM00487">
    <property type="entry name" value="DEXDc"/>
    <property type="match status" value="1"/>
</dbReference>
<sequence length="676" mass="76368">MNAAEPLTNVDWLAGKEIVALGSAGFLTVQHLLDHLPRRYEDRRRFDAFPAQATGKPMCLRGVVIDSAKKRFGGRKQMYEVVVESENATAFSDGTIICRWFNMPYISNMLIVGHEIVFFGKPKDVAGKLVIDHPDFEIIKDAGDDSVHVERIVPVYRNVSGIVQRRLREIIYRLVREVDAESLVPLYEVDESYPRADAYREVHFPTEMEQADAARRYFALEEFFKLQLNVAWRKKRYEEQLGRVLGKKTQLLKDFYESLPFDLTNAQKRSVKEIVKDMREAKPMHRLLQGDVGSGKTFVAMCAALLAIESGAQVALMAPTQILAEQHYLTFRKWLDPLDIRVSLRTASRKEDGGMELAGGAQLVIGTHALLYENDDFTDLGLVIIDEQHKFGVEQRSRLIRQGMMPDVLVMTATPIPRTLTLTIYGDLEVSVLDERPAGRGKIVTGLRPKAKVTDVTKFLKQQLDEGRQAYLVYPLVEESESLKVGAATVEHEKWRDRLKAYEVGLLHGKLSPEEKELVMRDFRDGRIDVLVSTTVVEVGVDVPNANLMVIYHAERFGLSQLHQLRGRIGRGEHKSYCILITDGKSEDAMEKLGVMAETDDGFKIAEADLRLRGPGDVLGTQQSGLADLRFPEFLADTELVREARRLADSLLTQDSDLSDHADLREVIVEQMERSS</sequence>
<evidence type="ECO:0000256" key="4">
    <source>
        <dbReference type="ARBA" id="ARBA00022763"/>
    </source>
</evidence>
<keyword evidence="10 15" id="KW-0234">DNA repair</keyword>
<evidence type="ECO:0000256" key="11">
    <source>
        <dbReference type="ARBA" id="ARBA00023235"/>
    </source>
</evidence>
<keyword evidence="6 15" id="KW-0347">Helicase</keyword>
<organism evidence="18 19">
    <name type="scientific">Rubritalea squalenifaciens DSM 18772</name>
    <dbReference type="NCBI Taxonomy" id="1123071"/>
    <lineage>
        <taxon>Bacteria</taxon>
        <taxon>Pseudomonadati</taxon>
        <taxon>Verrucomicrobiota</taxon>
        <taxon>Verrucomicrobiia</taxon>
        <taxon>Verrucomicrobiales</taxon>
        <taxon>Rubritaleaceae</taxon>
        <taxon>Rubritalea</taxon>
    </lineage>
</organism>